<gene>
    <name evidence="2" type="ORF">U9M48_044000</name>
</gene>
<keyword evidence="3" id="KW-1185">Reference proteome</keyword>
<evidence type="ECO:0000313" key="2">
    <source>
        <dbReference type="EMBL" id="WVZ98573.1"/>
    </source>
</evidence>
<organism evidence="2 3">
    <name type="scientific">Paspalum notatum var. saurae</name>
    <dbReference type="NCBI Taxonomy" id="547442"/>
    <lineage>
        <taxon>Eukaryota</taxon>
        <taxon>Viridiplantae</taxon>
        <taxon>Streptophyta</taxon>
        <taxon>Embryophyta</taxon>
        <taxon>Tracheophyta</taxon>
        <taxon>Spermatophyta</taxon>
        <taxon>Magnoliopsida</taxon>
        <taxon>Liliopsida</taxon>
        <taxon>Poales</taxon>
        <taxon>Poaceae</taxon>
        <taxon>PACMAD clade</taxon>
        <taxon>Panicoideae</taxon>
        <taxon>Andropogonodae</taxon>
        <taxon>Paspaleae</taxon>
        <taxon>Paspalinae</taxon>
        <taxon>Paspalum</taxon>
    </lineage>
</organism>
<dbReference type="EMBL" id="CP144754">
    <property type="protein sequence ID" value="WVZ98573.1"/>
    <property type="molecule type" value="Genomic_DNA"/>
</dbReference>
<reference evidence="2 3" key="1">
    <citation type="submission" date="2024-02" db="EMBL/GenBank/DDBJ databases">
        <title>High-quality chromosome-scale genome assembly of Pensacola bahiagrass (Paspalum notatum Flugge var. saurae).</title>
        <authorList>
            <person name="Vega J.M."/>
            <person name="Podio M."/>
            <person name="Orjuela J."/>
            <person name="Siena L.A."/>
            <person name="Pessino S.C."/>
            <person name="Combes M.C."/>
            <person name="Mariac C."/>
            <person name="Albertini E."/>
            <person name="Pupilli F."/>
            <person name="Ortiz J.P.A."/>
            <person name="Leblanc O."/>
        </authorList>
    </citation>
    <scope>NUCLEOTIDE SEQUENCE [LARGE SCALE GENOMIC DNA]</scope>
    <source>
        <strain evidence="2">R1</strain>
        <tissue evidence="2">Leaf</tissue>
    </source>
</reference>
<feature type="compositionally biased region" description="Pro residues" evidence="1">
    <location>
        <begin position="24"/>
        <end position="35"/>
    </location>
</feature>
<dbReference type="Proteomes" id="UP001341281">
    <property type="component" value="Chromosome 10"/>
</dbReference>
<dbReference type="AlphaFoldDB" id="A0AAQ3UW28"/>
<sequence>MLLPGPGIAPPVGAPPAAAQCPFPGAPPADRPAPPIGTSLLLGSGACASRISNADLDGGGGHRT</sequence>
<accession>A0AAQ3UW28</accession>
<name>A0AAQ3UW28_PASNO</name>
<evidence type="ECO:0000256" key="1">
    <source>
        <dbReference type="SAM" id="MobiDB-lite"/>
    </source>
</evidence>
<proteinExistence type="predicted"/>
<protein>
    <submittedName>
        <fullName evidence="2">Uncharacterized protein</fullName>
    </submittedName>
</protein>
<feature type="region of interest" description="Disordered" evidence="1">
    <location>
        <begin position="1"/>
        <end position="37"/>
    </location>
</feature>
<evidence type="ECO:0000313" key="3">
    <source>
        <dbReference type="Proteomes" id="UP001341281"/>
    </source>
</evidence>